<evidence type="ECO:0000313" key="8">
    <source>
        <dbReference type="EMBL" id="EGZ48057.1"/>
    </source>
</evidence>
<feature type="compositionally biased region" description="Polar residues" evidence="5">
    <location>
        <begin position="26"/>
        <end position="35"/>
    </location>
</feature>
<organism evidence="8 9">
    <name type="scientific">Neisseria wadsworthii 9715</name>
    <dbReference type="NCBI Taxonomy" id="1030841"/>
    <lineage>
        <taxon>Bacteria</taxon>
        <taxon>Pseudomonadati</taxon>
        <taxon>Pseudomonadota</taxon>
        <taxon>Betaproteobacteria</taxon>
        <taxon>Neisseriales</taxon>
        <taxon>Neisseriaceae</taxon>
        <taxon>Neisseria</taxon>
    </lineage>
</organism>
<dbReference type="InterPro" id="IPR036328">
    <property type="entry name" value="MliC_sf"/>
</dbReference>
<evidence type="ECO:0000256" key="6">
    <source>
        <dbReference type="SAM" id="SignalP"/>
    </source>
</evidence>
<keyword evidence="4" id="KW-0449">Lipoprotein</keyword>
<proteinExistence type="predicted"/>
<feature type="chain" id="PRO_5003462297" evidence="6">
    <location>
        <begin position="24"/>
        <end position="173"/>
    </location>
</feature>
<keyword evidence="9" id="KW-1185">Reference proteome</keyword>
<feature type="domain" description="C-type lysozyme inhibitor" evidence="7">
    <location>
        <begin position="86"/>
        <end position="152"/>
    </location>
</feature>
<protein>
    <submittedName>
        <fullName evidence="8">Outer membrane protein</fullName>
    </submittedName>
</protein>
<name>G4CPE3_9NEIS</name>
<feature type="region of interest" description="Disordered" evidence="5">
    <location>
        <begin position="24"/>
        <end position="84"/>
    </location>
</feature>
<evidence type="ECO:0000313" key="9">
    <source>
        <dbReference type="Proteomes" id="UP000005336"/>
    </source>
</evidence>
<keyword evidence="1 6" id="KW-0732">Signal</keyword>
<evidence type="ECO:0000256" key="3">
    <source>
        <dbReference type="ARBA" id="ARBA00023139"/>
    </source>
</evidence>
<evidence type="ECO:0000256" key="5">
    <source>
        <dbReference type="SAM" id="MobiDB-lite"/>
    </source>
</evidence>
<dbReference type="PATRIC" id="fig|1030841.3.peg.937"/>
<dbReference type="Proteomes" id="UP000005336">
    <property type="component" value="Unassembled WGS sequence"/>
</dbReference>
<gene>
    <name evidence="8" type="ORF">HMPREF9370_0953</name>
</gene>
<feature type="compositionally biased region" description="Low complexity" evidence="5">
    <location>
        <begin position="158"/>
        <end position="173"/>
    </location>
</feature>
<feature type="signal peptide" evidence="6">
    <location>
        <begin position="1"/>
        <end position="23"/>
    </location>
</feature>
<dbReference type="EMBL" id="AGAZ01000036">
    <property type="protein sequence ID" value="EGZ48057.1"/>
    <property type="molecule type" value="Genomic_DNA"/>
</dbReference>
<sequence length="173" mass="17975">MTVMKYKNFVMPLLLTLALSACGSGQPDNELSSSEEQAHIESASGAYADASEAPPPDMLPDDYASGEAPQDYDNLIPADGNRTVSYRSDKGAATAVYDNSGEMPVVRLTVGNQPETVLKQTDALPQGAIYSNGSITWETDGSSAKLTQGGSSTNFKEAQASDQTAAASAASGK</sequence>
<evidence type="ECO:0000259" key="7">
    <source>
        <dbReference type="Pfam" id="PF09864"/>
    </source>
</evidence>
<feature type="compositionally biased region" description="Polar residues" evidence="5">
    <location>
        <begin position="135"/>
        <end position="156"/>
    </location>
</feature>
<comment type="caution">
    <text evidence="8">The sequence shown here is derived from an EMBL/GenBank/DDBJ whole genome shotgun (WGS) entry which is preliminary data.</text>
</comment>
<evidence type="ECO:0000256" key="2">
    <source>
        <dbReference type="ARBA" id="ARBA00023136"/>
    </source>
</evidence>
<keyword evidence="2" id="KW-0472">Membrane</keyword>
<dbReference type="PROSITE" id="PS51257">
    <property type="entry name" value="PROKAR_LIPOPROTEIN"/>
    <property type="match status" value="1"/>
</dbReference>
<dbReference type="InterPro" id="IPR018660">
    <property type="entry name" value="MliC"/>
</dbReference>
<dbReference type="SUPFAM" id="SSF141488">
    <property type="entry name" value="YdhA-like"/>
    <property type="match status" value="1"/>
</dbReference>
<dbReference type="HOGENOM" id="CLU_1756919_0_0_4"/>
<dbReference type="AlphaFoldDB" id="G4CPE3"/>
<keyword evidence="3" id="KW-0564">Palmitate</keyword>
<feature type="region of interest" description="Disordered" evidence="5">
    <location>
        <begin position="135"/>
        <end position="173"/>
    </location>
</feature>
<dbReference type="Gene3D" id="2.40.128.200">
    <property type="match status" value="1"/>
</dbReference>
<evidence type="ECO:0000256" key="1">
    <source>
        <dbReference type="ARBA" id="ARBA00022729"/>
    </source>
</evidence>
<accession>G4CPE3</accession>
<evidence type="ECO:0000256" key="4">
    <source>
        <dbReference type="ARBA" id="ARBA00023288"/>
    </source>
</evidence>
<reference evidence="8 9" key="1">
    <citation type="submission" date="2011-06" db="EMBL/GenBank/DDBJ databases">
        <authorList>
            <person name="Muzny D."/>
            <person name="Qin X."/>
            <person name="Deng J."/>
            <person name="Jiang H."/>
            <person name="Liu Y."/>
            <person name="Qu J."/>
            <person name="Song X.-Z."/>
            <person name="Zhang L."/>
            <person name="Thornton R."/>
            <person name="Coyle M."/>
            <person name="Francisco L."/>
            <person name="Jackson L."/>
            <person name="Javaid M."/>
            <person name="Korchina V."/>
            <person name="Kovar C."/>
            <person name="Mata R."/>
            <person name="Mathew T."/>
            <person name="Ngo R."/>
            <person name="Nguyen L."/>
            <person name="Nguyen N."/>
            <person name="Okwuonu G."/>
            <person name="Ongeri F."/>
            <person name="Pham C."/>
            <person name="Simmons D."/>
            <person name="Wilczek-Boney K."/>
            <person name="Hale W."/>
            <person name="Jakkamsetti A."/>
            <person name="Pham P."/>
            <person name="Ruth R."/>
            <person name="San Lucas F."/>
            <person name="Warren J."/>
            <person name="Zhang J."/>
            <person name="Zhao Z."/>
            <person name="Zhou C."/>
            <person name="Zhu D."/>
            <person name="Lee S."/>
            <person name="Bess C."/>
            <person name="Blankenburg K."/>
            <person name="Forbes L."/>
            <person name="Fu Q."/>
            <person name="Gubbala S."/>
            <person name="Hirani K."/>
            <person name="Jayaseelan J.C."/>
            <person name="Lara F."/>
            <person name="Munidasa M."/>
            <person name="Palculict T."/>
            <person name="Patil S."/>
            <person name="Pu L.-L."/>
            <person name="Saada N."/>
            <person name="Tang L."/>
            <person name="Weissenberger G."/>
            <person name="Zhu Y."/>
            <person name="Hemphill L."/>
            <person name="Shang Y."/>
            <person name="Youmans B."/>
            <person name="Ayvaz T."/>
            <person name="Ross M."/>
            <person name="Santibanez J."/>
            <person name="Aqrawi P."/>
            <person name="Gross S."/>
            <person name="Joshi V."/>
            <person name="Fowler G."/>
            <person name="Nazareth L."/>
            <person name="Reid J."/>
            <person name="Worley K."/>
            <person name="Petrosino J."/>
            <person name="Highlander S."/>
            <person name="Gibbs R."/>
        </authorList>
    </citation>
    <scope>NUCLEOTIDE SEQUENCE [LARGE SCALE GENOMIC DNA]</scope>
    <source>
        <strain evidence="8 9">9715</strain>
    </source>
</reference>
<dbReference type="Pfam" id="PF09864">
    <property type="entry name" value="MliC"/>
    <property type="match status" value="1"/>
</dbReference>